<dbReference type="EMBL" id="JABSTU010000007">
    <property type="protein sequence ID" value="KAH8026093.1"/>
    <property type="molecule type" value="Genomic_DNA"/>
</dbReference>
<name>A0A9J6DV07_RHIMP</name>
<dbReference type="Proteomes" id="UP000821866">
    <property type="component" value="Unassembled WGS sequence"/>
</dbReference>
<accession>A0A9J6DV07</accession>
<organism evidence="2 3">
    <name type="scientific">Rhipicephalus microplus</name>
    <name type="common">Cattle tick</name>
    <name type="synonym">Boophilus microplus</name>
    <dbReference type="NCBI Taxonomy" id="6941"/>
    <lineage>
        <taxon>Eukaryota</taxon>
        <taxon>Metazoa</taxon>
        <taxon>Ecdysozoa</taxon>
        <taxon>Arthropoda</taxon>
        <taxon>Chelicerata</taxon>
        <taxon>Arachnida</taxon>
        <taxon>Acari</taxon>
        <taxon>Parasitiformes</taxon>
        <taxon>Ixodida</taxon>
        <taxon>Ixodoidea</taxon>
        <taxon>Ixodidae</taxon>
        <taxon>Rhipicephalinae</taxon>
        <taxon>Rhipicephalus</taxon>
        <taxon>Boophilus</taxon>
    </lineage>
</organism>
<proteinExistence type="predicted"/>
<feature type="region of interest" description="Disordered" evidence="1">
    <location>
        <begin position="1"/>
        <end position="20"/>
    </location>
</feature>
<evidence type="ECO:0000313" key="3">
    <source>
        <dbReference type="Proteomes" id="UP000821866"/>
    </source>
</evidence>
<keyword evidence="3" id="KW-1185">Reference proteome</keyword>
<gene>
    <name evidence="2" type="ORF">HPB51_015442</name>
</gene>
<evidence type="ECO:0000313" key="2">
    <source>
        <dbReference type="EMBL" id="KAH8026093.1"/>
    </source>
</evidence>
<comment type="caution">
    <text evidence="2">The sequence shown here is derived from an EMBL/GenBank/DDBJ whole genome shotgun (WGS) entry which is preliminary data.</text>
</comment>
<evidence type="ECO:0000256" key="1">
    <source>
        <dbReference type="SAM" id="MobiDB-lite"/>
    </source>
</evidence>
<protein>
    <submittedName>
        <fullName evidence="2">Uncharacterized protein</fullName>
    </submittedName>
</protein>
<dbReference type="AlphaFoldDB" id="A0A9J6DV07"/>
<reference evidence="2" key="2">
    <citation type="submission" date="2021-09" db="EMBL/GenBank/DDBJ databases">
        <authorList>
            <person name="Jia N."/>
            <person name="Wang J."/>
            <person name="Shi W."/>
            <person name="Du L."/>
            <person name="Sun Y."/>
            <person name="Zhan W."/>
            <person name="Jiang J."/>
            <person name="Wang Q."/>
            <person name="Zhang B."/>
            <person name="Ji P."/>
            <person name="Sakyi L.B."/>
            <person name="Cui X."/>
            <person name="Yuan T."/>
            <person name="Jiang B."/>
            <person name="Yang W."/>
            <person name="Lam T.T.-Y."/>
            <person name="Chang Q."/>
            <person name="Ding S."/>
            <person name="Wang X."/>
            <person name="Zhu J."/>
            <person name="Ruan X."/>
            <person name="Zhao L."/>
            <person name="Wei J."/>
            <person name="Que T."/>
            <person name="Du C."/>
            <person name="Cheng J."/>
            <person name="Dai P."/>
            <person name="Han X."/>
            <person name="Huang E."/>
            <person name="Gao Y."/>
            <person name="Liu J."/>
            <person name="Shao H."/>
            <person name="Ye R."/>
            <person name="Li L."/>
            <person name="Wei W."/>
            <person name="Wang X."/>
            <person name="Wang C."/>
            <person name="Huo Q."/>
            <person name="Li W."/>
            <person name="Guo W."/>
            <person name="Chen H."/>
            <person name="Chen S."/>
            <person name="Zhou L."/>
            <person name="Zhou L."/>
            <person name="Ni X."/>
            <person name="Tian J."/>
            <person name="Zhou Y."/>
            <person name="Sheng Y."/>
            <person name="Liu T."/>
            <person name="Pan Y."/>
            <person name="Xia L."/>
            <person name="Li J."/>
            <person name="Zhao F."/>
            <person name="Cao W."/>
        </authorList>
    </citation>
    <scope>NUCLEOTIDE SEQUENCE</scope>
    <source>
        <strain evidence="2">Rmic-2018</strain>
        <tissue evidence="2">Larvae</tissue>
    </source>
</reference>
<sequence length="108" mass="11730">MMSKPTDGKPGVPVSNDCARTAQPKGSLIKWCPRDTPKMSADDIIVVLKPHETLHLKTAFQTGDLGTDIAQYVSGEAATTLNVWPMWTQNLIVCGTQHVEAANKLARD</sequence>
<reference evidence="2" key="1">
    <citation type="journal article" date="2020" name="Cell">
        <title>Large-Scale Comparative Analyses of Tick Genomes Elucidate Their Genetic Diversity and Vector Capacities.</title>
        <authorList>
            <consortium name="Tick Genome and Microbiome Consortium (TIGMIC)"/>
            <person name="Jia N."/>
            <person name="Wang J."/>
            <person name="Shi W."/>
            <person name="Du L."/>
            <person name="Sun Y."/>
            <person name="Zhan W."/>
            <person name="Jiang J.F."/>
            <person name="Wang Q."/>
            <person name="Zhang B."/>
            <person name="Ji P."/>
            <person name="Bell-Sakyi L."/>
            <person name="Cui X.M."/>
            <person name="Yuan T.T."/>
            <person name="Jiang B.G."/>
            <person name="Yang W.F."/>
            <person name="Lam T.T."/>
            <person name="Chang Q.C."/>
            <person name="Ding S.J."/>
            <person name="Wang X.J."/>
            <person name="Zhu J.G."/>
            <person name="Ruan X.D."/>
            <person name="Zhao L."/>
            <person name="Wei J.T."/>
            <person name="Ye R.Z."/>
            <person name="Que T.C."/>
            <person name="Du C.H."/>
            <person name="Zhou Y.H."/>
            <person name="Cheng J.X."/>
            <person name="Dai P.F."/>
            <person name="Guo W.B."/>
            <person name="Han X.H."/>
            <person name="Huang E.J."/>
            <person name="Li L.F."/>
            <person name="Wei W."/>
            <person name="Gao Y.C."/>
            <person name="Liu J.Z."/>
            <person name="Shao H.Z."/>
            <person name="Wang X."/>
            <person name="Wang C.C."/>
            <person name="Yang T.C."/>
            <person name="Huo Q.B."/>
            <person name="Li W."/>
            <person name="Chen H.Y."/>
            <person name="Chen S.E."/>
            <person name="Zhou L.G."/>
            <person name="Ni X.B."/>
            <person name="Tian J.H."/>
            <person name="Sheng Y."/>
            <person name="Liu T."/>
            <person name="Pan Y.S."/>
            <person name="Xia L.Y."/>
            <person name="Li J."/>
            <person name="Zhao F."/>
            <person name="Cao W.C."/>
        </authorList>
    </citation>
    <scope>NUCLEOTIDE SEQUENCE</scope>
    <source>
        <strain evidence="2">Rmic-2018</strain>
    </source>
</reference>